<keyword evidence="2" id="KW-1185">Reference proteome</keyword>
<dbReference type="RefSeq" id="WP_143173884.1">
    <property type="nucleotide sequence ID" value="NZ_FQVN01000001.1"/>
</dbReference>
<name>A0A1M4TKT1_STRHI</name>
<dbReference type="AlphaFoldDB" id="A0A1M4TKT1"/>
<accession>A0A1M4TKT1</accession>
<proteinExistence type="predicted"/>
<gene>
    <name evidence="1" type="ORF">SAMN05444320_101117</name>
</gene>
<dbReference type="OrthoDB" id="3694433at2"/>
<reference evidence="1 2" key="1">
    <citation type="submission" date="2016-11" db="EMBL/GenBank/DDBJ databases">
        <authorList>
            <person name="Jaros S."/>
            <person name="Januszkiewicz K."/>
            <person name="Wedrychowicz H."/>
        </authorList>
    </citation>
    <scope>NUCLEOTIDE SEQUENCE [LARGE SCALE GENOMIC DNA]</scope>
    <source>
        <strain evidence="1 2">DSM 44523</strain>
    </source>
</reference>
<evidence type="ECO:0000313" key="1">
    <source>
        <dbReference type="EMBL" id="SHE45006.1"/>
    </source>
</evidence>
<protein>
    <submittedName>
        <fullName evidence="1">Uncharacterized protein</fullName>
    </submittedName>
</protein>
<sequence length="101" mass="11252">MSVLKGGNGCGRWDEARFTKLLTQLAVVCAPRRFALCEVHGDRDDGTIAWWGMADAERAHIVSVDGLCTASFDSAEDALDRFSHIGEMRLVWIDGPREREE</sequence>
<organism evidence="1 2">
    <name type="scientific">Streptoalloteichus hindustanus</name>
    <dbReference type="NCBI Taxonomy" id="2017"/>
    <lineage>
        <taxon>Bacteria</taxon>
        <taxon>Bacillati</taxon>
        <taxon>Actinomycetota</taxon>
        <taxon>Actinomycetes</taxon>
        <taxon>Pseudonocardiales</taxon>
        <taxon>Pseudonocardiaceae</taxon>
        <taxon>Streptoalloteichus</taxon>
    </lineage>
</organism>
<evidence type="ECO:0000313" key="2">
    <source>
        <dbReference type="Proteomes" id="UP000184501"/>
    </source>
</evidence>
<dbReference type="Proteomes" id="UP000184501">
    <property type="component" value="Unassembled WGS sequence"/>
</dbReference>
<dbReference type="STRING" id="2017.SAMN05444320_101117"/>
<dbReference type="EMBL" id="FQVN01000001">
    <property type="protein sequence ID" value="SHE45006.1"/>
    <property type="molecule type" value="Genomic_DNA"/>
</dbReference>